<dbReference type="AlphaFoldDB" id="W9XTT8"/>
<evidence type="ECO:0000256" key="1">
    <source>
        <dbReference type="ARBA" id="ARBA00022603"/>
    </source>
</evidence>
<evidence type="ECO:0000256" key="2">
    <source>
        <dbReference type="ARBA" id="ARBA00022679"/>
    </source>
</evidence>
<keyword evidence="2" id="KW-0808">Transferase</keyword>
<dbReference type="GO" id="GO:0032259">
    <property type="term" value="P:methylation"/>
    <property type="evidence" value="ECO:0007669"/>
    <property type="project" value="UniProtKB-KW"/>
</dbReference>
<evidence type="ECO:0000313" key="6">
    <source>
        <dbReference type="Proteomes" id="UP000019484"/>
    </source>
</evidence>
<dbReference type="GeneID" id="19162138"/>
<reference evidence="5 6" key="1">
    <citation type="submission" date="2013-03" db="EMBL/GenBank/DDBJ databases">
        <title>The Genome Sequence of Capronia coronata CBS 617.96.</title>
        <authorList>
            <consortium name="The Broad Institute Genomics Platform"/>
            <person name="Cuomo C."/>
            <person name="de Hoog S."/>
            <person name="Gorbushina A."/>
            <person name="Walker B."/>
            <person name="Young S.K."/>
            <person name="Zeng Q."/>
            <person name="Gargeya S."/>
            <person name="Fitzgerald M."/>
            <person name="Haas B."/>
            <person name="Abouelleil A."/>
            <person name="Allen A.W."/>
            <person name="Alvarado L."/>
            <person name="Arachchi H.M."/>
            <person name="Berlin A.M."/>
            <person name="Chapman S.B."/>
            <person name="Gainer-Dewar J."/>
            <person name="Goldberg J."/>
            <person name="Griggs A."/>
            <person name="Gujja S."/>
            <person name="Hansen M."/>
            <person name="Howarth C."/>
            <person name="Imamovic A."/>
            <person name="Ireland A."/>
            <person name="Larimer J."/>
            <person name="McCowan C."/>
            <person name="Murphy C."/>
            <person name="Pearson M."/>
            <person name="Poon T.W."/>
            <person name="Priest M."/>
            <person name="Roberts A."/>
            <person name="Saif S."/>
            <person name="Shea T."/>
            <person name="Sisk P."/>
            <person name="Sykes S."/>
            <person name="Wortman J."/>
            <person name="Nusbaum C."/>
            <person name="Birren B."/>
        </authorList>
    </citation>
    <scope>NUCLEOTIDE SEQUENCE [LARGE SCALE GENOMIC DNA]</scope>
    <source>
        <strain evidence="5 6">CBS 617.96</strain>
    </source>
</reference>
<dbReference type="InterPro" id="IPR041698">
    <property type="entry name" value="Methyltransf_25"/>
</dbReference>
<name>W9XTT8_9EURO</name>
<dbReference type="eggNOG" id="KOG1269">
    <property type="taxonomic scope" value="Eukaryota"/>
</dbReference>
<dbReference type="EMBL" id="AMWN01000006">
    <property type="protein sequence ID" value="EXJ83653.1"/>
    <property type="molecule type" value="Genomic_DNA"/>
</dbReference>
<dbReference type="PANTHER" id="PTHR44942:SF4">
    <property type="entry name" value="METHYLTRANSFERASE TYPE 11 DOMAIN-CONTAINING PROTEIN"/>
    <property type="match status" value="1"/>
</dbReference>
<dbReference type="RefSeq" id="XP_007726339.1">
    <property type="nucleotide sequence ID" value="XM_007728149.1"/>
</dbReference>
<dbReference type="OrthoDB" id="10017101at2759"/>
<proteinExistence type="predicted"/>
<dbReference type="STRING" id="1182541.W9XTT8"/>
<dbReference type="HOGENOM" id="CLU_057148_1_0_1"/>
<dbReference type="InterPro" id="IPR029063">
    <property type="entry name" value="SAM-dependent_MTases_sf"/>
</dbReference>
<dbReference type="PANTHER" id="PTHR44942">
    <property type="entry name" value="METHYLTRANSF_11 DOMAIN-CONTAINING PROTEIN"/>
    <property type="match status" value="1"/>
</dbReference>
<dbReference type="Proteomes" id="UP000019484">
    <property type="component" value="Unassembled WGS sequence"/>
</dbReference>
<keyword evidence="3" id="KW-0949">S-adenosyl-L-methionine</keyword>
<protein>
    <recommendedName>
        <fullName evidence="4">Methyltransferase domain-containing protein</fullName>
    </recommendedName>
</protein>
<gene>
    <name evidence="5" type="ORF">A1O1_07277</name>
</gene>
<dbReference type="Pfam" id="PF13649">
    <property type="entry name" value="Methyltransf_25"/>
    <property type="match status" value="1"/>
</dbReference>
<evidence type="ECO:0000313" key="5">
    <source>
        <dbReference type="EMBL" id="EXJ83653.1"/>
    </source>
</evidence>
<feature type="domain" description="Methyltransferase" evidence="4">
    <location>
        <begin position="52"/>
        <end position="151"/>
    </location>
</feature>
<comment type="caution">
    <text evidence="5">The sequence shown here is derived from an EMBL/GenBank/DDBJ whole genome shotgun (WGS) entry which is preliminary data.</text>
</comment>
<accession>W9XTT8</accession>
<sequence length="287" mass="30424">MASTTPSPEPVYTQGHSASVLASHQSRTVANSASFLLPHLKNDNSNSPFTLVDLGCGPGTITSGFCNHVPPRGRVIGIDASAAVIAQAGSAHPESTYPNLEFRVGDITTAQLPFADGSVDVVFTHQTLLHIPIPAAERVVKEAHRILKPDGRGVLAMREAVALLFEPANPGTDAYVRCVDAAVRGTGAAGFQAGRSLHVWAGRAGFDRRKMLVGAGANCYAGPEGEARWWADVHVARLEGEVGAGWLDRQVVRGKAEIDDMKAGLKAWGGCDEAWASIVQEEVLCWK</sequence>
<evidence type="ECO:0000259" key="4">
    <source>
        <dbReference type="Pfam" id="PF13649"/>
    </source>
</evidence>
<dbReference type="CDD" id="cd02440">
    <property type="entry name" value="AdoMet_MTases"/>
    <property type="match status" value="1"/>
</dbReference>
<organism evidence="5 6">
    <name type="scientific">Capronia coronata CBS 617.96</name>
    <dbReference type="NCBI Taxonomy" id="1182541"/>
    <lineage>
        <taxon>Eukaryota</taxon>
        <taxon>Fungi</taxon>
        <taxon>Dikarya</taxon>
        <taxon>Ascomycota</taxon>
        <taxon>Pezizomycotina</taxon>
        <taxon>Eurotiomycetes</taxon>
        <taxon>Chaetothyriomycetidae</taxon>
        <taxon>Chaetothyriales</taxon>
        <taxon>Herpotrichiellaceae</taxon>
        <taxon>Capronia</taxon>
    </lineage>
</organism>
<dbReference type="Gene3D" id="3.40.50.150">
    <property type="entry name" value="Vaccinia Virus protein VP39"/>
    <property type="match status" value="1"/>
</dbReference>
<dbReference type="InterPro" id="IPR051052">
    <property type="entry name" value="Diverse_substrate_MTase"/>
</dbReference>
<dbReference type="GO" id="GO:0008168">
    <property type="term" value="F:methyltransferase activity"/>
    <property type="evidence" value="ECO:0007669"/>
    <property type="project" value="UniProtKB-KW"/>
</dbReference>
<keyword evidence="1" id="KW-0489">Methyltransferase</keyword>
<keyword evidence="6" id="KW-1185">Reference proteome</keyword>
<evidence type="ECO:0000256" key="3">
    <source>
        <dbReference type="ARBA" id="ARBA00022691"/>
    </source>
</evidence>
<dbReference type="SUPFAM" id="SSF53335">
    <property type="entry name" value="S-adenosyl-L-methionine-dependent methyltransferases"/>
    <property type="match status" value="1"/>
</dbReference>